<dbReference type="Proteomes" id="UP001162164">
    <property type="component" value="Unassembled WGS sequence"/>
</dbReference>
<evidence type="ECO:0000256" key="2">
    <source>
        <dbReference type="ARBA" id="ARBA00007925"/>
    </source>
</evidence>
<evidence type="ECO:0000256" key="5">
    <source>
        <dbReference type="ARBA" id="ARBA00023242"/>
    </source>
</evidence>
<keyword evidence="14" id="KW-1185">Reference proteome</keyword>
<dbReference type="Pfam" id="PF09445">
    <property type="entry name" value="Methyltransf_15"/>
    <property type="match status" value="1"/>
</dbReference>
<comment type="caution">
    <text evidence="13">The sequence shown here is derived from an EMBL/GenBank/DDBJ whole genome shotgun (WGS) entry which is preliminary data.</text>
</comment>
<comment type="catalytic activity">
    <reaction evidence="9">
        <text>a 5'-end (N(2),N(7)-dimethyl 5'-triphosphoguanosine)-ribonucleoside in snRNA + S-adenosyl-L-methionine = a 5'-end (N(2),N(2),N(7)-trimethyl 5'-triphosphoguanosine)-ribonucleoside in snRNA + S-adenosyl-L-homocysteine + H(+)</text>
        <dbReference type="Rhea" id="RHEA:78479"/>
        <dbReference type="Rhea" id="RHEA-COMP:19087"/>
        <dbReference type="Rhea" id="RHEA-COMP:19089"/>
        <dbReference type="ChEBI" id="CHEBI:15378"/>
        <dbReference type="ChEBI" id="CHEBI:57856"/>
        <dbReference type="ChEBI" id="CHEBI:59789"/>
        <dbReference type="ChEBI" id="CHEBI:167623"/>
        <dbReference type="ChEBI" id="CHEBI:172880"/>
    </reaction>
    <physiologicalReaction direction="left-to-right" evidence="9">
        <dbReference type="Rhea" id="RHEA:78480"/>
    </physiologicalReaction>
</comment>
<feature type="compositionally biased region" description="Acidic residues" evidence="12">
    <location>
        <begin position="533"/>
        <end position="544"/>
    </location>
</feature>
<dbReference type="EMBL" id="JAPWTJ010001039">
    <property type="protein sequence ID" value="KAJ8974185.1"/>
    <property type="molecule type" value="Genomic_DNA"/>
</dbReference>
<evidence type="ECO:0000256" key="1">
    <source>
        <dbReference type="ARBA" id="ARBA00004123"/>
    </source>
</evidence>
<evidence type="ECO:0000256" key="6">
    <source>
        <dbReference type="ARBA" id="ARBA00025783"/>
    </source>
</evidence>
<dbReference type="Gene3D" id="3.40.50.150">
    <property type="entry name" value="Vaccinia Virus protein VP39"/>
    <property type="match status" value="1"/>
</dbReference>
<evidence type="ECO:0000256" key="8">
    <source>
        <dbReference type="ARBA" id="ARBA00048740"/>
    </source>
</evidence>
<accession>A0ABQ9J7M4</accession>
<organism evidence="13 14">
    <name type="scientific">Molorchus minor</name>
    <dbReference type="NCBI Taxonomy" id="1323400"/>
    <lineage>
        <taxon>Eukaryota</taxon>
        <taxon>Metazoa</taxon>
        <taxon>Ecdysozoa</taxon>
        <taxon>Arthropoda</taxon>
        <taxon>Hexapoda</taxon>
        <taxon>Insecta</taxon>
        <taxon>Pterygota</taxon>
        <taxon>Neoptera</taxon>
        <taxon>Endopterygota</taxon>
        <taxon>Coleoptera</taxon>
        <taxon>Polyphaga</taxon>
        <taxon>Cucujiformia</taxon>
        <taxon>Chrysomeloidea</taxon>
        <taxon>Cerambycidae</taxon>
        <taxon>Lamiinae</taxon>
        <taxon>Monochamini</taxon>
        <taxon>Molorchus</taxon>
    </lineage>
</organism>
<proteinExistence type="inferred from homology"/>
<evidence type="ECO:0000256" key="7">
    <source>
        <dbReference type="ARBA" id="ARBA00047418"/>
    </source>
</evidence>
<sequence>MEFVTCTLQEWIENEEQLLKKLQDLASWDEIPLLNVNELHQLKDGALVRFRGMIQDMHSPEYYLEKIRGDACVSNEDVTIDFNNDLNVTAERHTYVVISIPGTNEWVRIADTEKYKIQQDVLHWSLSKPTKRSLEETMDVGGVNSQKPSTSNNGSPKKACTLIETETRSSSKVLSKEFILNYPLPEKMGKTCHLKVYKDFQEFKLNNNYEFVGFLAIDPITEAEYEESEGIDNKMEMETLHPPSSLVPRIHCVAFKRLQHNNPLVGDKPETMPNDQFHFVRKELLIVLTQLLLGDELAAEYLLLHLISEVYLSRDLMPLGKFSLNISNIPQLQDIDYVLELYKFIETFVTKSYYLPMTLQNMNELSFIPKKDYECNRLTSGILQLSNNTHVVVDETKLSAGQLNSAGINSVKAIANAIKNQKVEYDFGYYPIEFECDIPFLILSEGKSMINVDTHVILKPENICLETFSEIIAAARHFLKPELLNDVRRYLSLARLIKYEISESVEGLVQNEFVNMRQRGHNKFSEDSSVEQSESEDNTQNENEYLEECDSLPSNEHETVSCYCSASHTDNISTDEHDSLTDAQEASLVRSIQQSDSGADLTEVLRQNIESDWNKFCAYINPDYLCYTQEVVLEGDSKSSGNTIDSNSQSKPEKFLFDDKDVHAYNELLSKDQRTIDKPGCSVRRNSTDLKNRILLRNLSGSDERLFTEVSEGWNPLSPLSIDCETEVERLLSSSLLVGSERGSSSSDSFSSVSSVDSSVDTEESVEDYQGQWNLLWKQHYENEYQLQYNKFLLSPKEMPAVVELMNMKCIKILETQHPRLRFCLRATYRNPRRRKKPYSAAFFDQVRFAGNNTVPRIQRHQPLERFLSNITVFSDDKSEGDIQSSDEDQENVEIRAELQRMAAMGLPVSFVKKRNSRSSWVSNCDGNNSLMEKSDSFETGRSRVKATFSLLDMEFQEELNDTWTGTVEYNRTHIQTQSRCLSMHVELKKPQHIFFDDDGNPIPAKENDEKENNCFCPTSTIKLRSKVKVRAKEPLIIVEKKVKRMSRKTKASMPPEILTNDKLHKYWHKRFLLFSKFGEGARLDEESWYSVTPEDVAIHAATRCKCDIIVDAFCGADGNTIQFAMQCNRVIAIDIDPKKVEMAHHNAQIYGVADKIDFIVGDFFKLAHTLKADVVFLSPPWGGPEYLSVPVYKLEEMLQPQPNSNTSTLIKEAGPKAFIEVEQNILHKKLIAITVYYHDLARKL</sequence>
<evidence type="ECO:0000256" key="3">
    <source>
        <dbReference type="ARBA" id="ARBA00015405"/>
    </source>
</evidence>
<comment type="similarity">
    <text evidence="6">Belongs to the methyltransferase superfamily. Trimethylguanosine synthase family.</text>
</comment>
<comment type="similarity">
    <text evidence="2">Belongs to the MCMBP family.</text>
</comment>
<evidence type="ECO:0000256" key="12">
    <source>
        <dbReference type="SAM" id="MobiDB-lite"/>
    </source>
</evidence>
<gene>
    <name evidence="13" type="ORF">NQ317_004864</name>
</gene>
<reference evidence="13" key="1">
    <citation type="journal article" date="2023" name="Insect Mol. Biol.">
        <title>Genome sequencing provides insights into the evolution of gene families encoding plant cell wall-degrading enzymes in longhorned beetles.</title>
        <authorList>
            <person name="Shin N.R."/>
            <person name="Okamura Y."/>
            <person name="Kirsch R."/>
            <person name="Pauchet Y."/>
        </authorList>
    </citation>
    <scope>NUCLEOTIDE SEQUENCE</scope>
    <source>
        <strain evidence="13">MMC_N1</strain>
    </source>
</reference>
<evidence type="ECO:0000313" key="14">
    <source>
        <dbReference type="Proteomes" id="UP001162164"/>
    </source>
</evidence>
<dbReference type="PANTHER" id="PTHR13489">
    <property type="entry name" value="MINI-CHROMOSOME MAINTENANCE COMPLEX-BINDING PROTEIN"/>
    <property type="match status" value="1"/>
</dbReference>
<dbReference type="InterPro" id="IPR029063">
    <property type="entry name" value="SAM-dependent_MTases_sf"/>
</dbReference>
<evidence type="ECO:0000256" key="10">
    <source>
        <dbReference type="ARBA" id="ARBA00049075"/>
    </source>
</evidence>
<evidence type="ECO:0000256" key="9">
    <source>
        <dbReference type="ARBA" id="ARBA00048763"/>
    </source>
</evidence>
<dbReference type="InterPro" id="IPR019140">
    <property type="entry name" value="MCM_complex-bd"/>
</dbReference>
<comment type="catalytic activity">
    <reaction evidence="7">
        <text>a 5'-end (N(2),N(7)-dimethyl 5'-triphosphoguanosine)-ribonucleoside in snoRNA + S-adenosyl-L-methionine = a 5'-end (N(2),N(2),N(7)-trimethyl 5'-triphosphoguanosine)-ribonucleoside in snoRNA + S-adenosyl-L-homocysteine + H(+)</text>
        <dbReference type="Rhea" id="RHEA:78507"/>
        <dbReference type="Rhea" id="RHEA-COMP:19088"/>
        <dbReference type="Rhea" id="RHEA-COMP:19090"/>
        <dbReference type="ChEBI" id="CHEBI:15378"/>
        <dbReference type="ChEBI" id="CHEBI:57856"/>
        <dbReference type="ChEBI" id="CHEBI:59789"/>
        <dbReference type="ChEBI" id="CHEBI:167623"/>
        <dbReference type="ChEBI" id="CHEBI:172880"/>
    </reaction>
    <physiologicalReaction direction="left-to-right" evidence="7">
        <dbReference type="Rhea" id="RHEA:78508"/>
    </physiologicalReaction>
</comment>
<evidence type="ECO:0000313" key="13">
    <source>
        <dbReference type="EMBL" id="KAJ8974185.1"/>
    </source>
</evidence>
<protein>
    <recommendedName>
        <fullName evidence="3">Mini-chromosome maintenance complex-binding protein</fullName>
    </recommendedName>
    <alternativeName>
        <fullName evidence="11">Cap-specific guanine-N(2) methyltransferase</fullName>
    </alternativeName>
    <alternativeName>
        <fullName evidence="4">Trimethylguanosine synthase</fullName>
    </alternativeName>
</protein>
<dbReference type="Pfam" id="PF09739">
    <property type="entry name" value="MCM_bind"/>
    <property type="match status" value="1"/>
</dbReference>
<comment type="catalytic activity">
    <reaction evidence="10">
        <text>a 5'-end (N(7)-methyl 5'-triphosphoguanosine)-ribonucleoside in snRNA + S-adenosyl-L-methionine = a 5'-end (N(2),N(7)-dimethyl 5'-triphosphoguanosine)-ribonucleoside in snRNA + S-adenosyl-L-homocysteine + H(+)</text>
        <dbReference type="Rhea" id="RHEA:78471"/>
        <dbReference type="Rhea" id="RHEA-COMP:19085"/>
        <dbReference type="Rhea" id="RHEA-COMP:19087"/>
        <dbReference type="ChEBI" id="CHEBI:15378"/>
        <dbReference type="ChEBI" id="CHEBI:57856"/>
        <dbReference type="ChEBI" id="CHEBI:59789"/>
        <dbReference type="ChEBI" id="CHEBI:156461"/>
        <dbReference type="ChEBI" id="CHEBI:172880"/>
    </reaction>
    <physiologicalReaction direction="left-to-right" evidence="10">
        <dbReference type="Rhea" id="RHEA:78472"/>
    </physiologicalReaction>
</comment>
<keyword evidence="5" id="KW-0539">Nucleus</keyword>
<dbReference type="InterPro" id="IPR019012">
    <property type="entry name" value="RNA_cap_Gua-N2-MeTrfase"/>
</dbReference>
<dbReference type="CDD" id="cd02440">
    <property type="entry name" value="AdoMet_MTases"/>
    <property type="match status" value="1"/>
</dbReference>
<evidence type="ECO:0000256" key="4">
    <source>
        <dbReference type="ARBA" id="ARBA00018517"/>
    </source>
</evidence>
<comment type="catalytic activity">
    <reaction evidence="8">
        <text>a 5'-end (N(7)-methyl 5'-triphosphoguanosine)-ribonucleoside in snoRNA + S-adenosyl-L-methionine = a 5'-end (N(2),N(7)-dimethyl 5'-triphosphoguanosine)-ribonucleoside in snoRNA + S-adenosyl-L-homocysteine + H(+)</text>
        <dbReference type="Rhea" id="RHEA:78475"/>
        <dbReference type="Rhea" id="RHEA-COMP:19086"/>
        <dbReference type="Rhea" id="RHEA-COMP:19088"/>
        <dbReference type="ChEBI" id="CHEBI:15378"/>
        <dbReference type="ChEBI" id="CHEBI:57856"/>
        <dbReference type="ChEBI" id="CHEBI:59789"/>
        <dbReference type="ChEBI" id="CHEBI:156461"/>
        <dbReference type="ChEBI" id="CHEBI:172880"/>
    </reaction>
    <physiologicalReaction direction="left-to-right" evidence="8">
        <dbReference type="Rhea" id="RHEA:78476"/>
    </physiologicalReaction>
</comment>
<name>A0ABQ9J7M4_9CUCU</name>
<dbReference type="SUPFAM" id="SSF53335">
    <property type="entry name" value="S-adenosyl-L-methionine-dependent methyltransferases"/>
    <property type="match status" value="1"/>
</dbReference>
<dbReference type="PANTHER" id="PTHR13489:SF0">
    <property type="entry name" value="MINI-CHROMOSOME MAINTENANCE COMPLEX-BINDING PROTEIN"/>
    <property type="match status" value="1"/>
</dbReference>
<comment type="subcellular location">
    <subcellularLocation>
        <location evidence="1">Nucleus</location>
    </subcellularLocation>
</comment>
<evidence type="ECO:0000256" key="11">
    <source>
        <dbReference type="ARBA" id="ARBA00049790"/>
    </source>
</evidence>
<feature type="region of interest" description="Disordered" evidence="12">
    <location>
        <begin position="524"/>
        <end position="544"/>
    </location>
</feature>